<dbReference type="Proteomes" id="UP000268658">
    <property type="component" value="Chromosome"/>
</dbReference>
<dbReference type="KEGG" id="avc:NCTC10951_01807"/>
<name>A0A448PLS9_ACTVI</name>
<gene>
    <name evidence="2" type="ORF">NCTC10951_01807</name>
</gene>
<dbReference type="EMBL" id="LR134477">
    <property type="protein sequence ID" value="VEI16685.1"/>
    <property type="molecule type" value="Genomic_DNA"/>
</dbReference>
<protein>
    <submittedName>
        <fullName evidence="2">Uncharacterized protein</fullName>
    </submittedName>
</protein>
<organism evidence="2 3">
    <name type="scientific">Actinomyces viscosus</name>
    <dbReference type="NCBI Taxonomy" id="1656"/>
    <lineage>
        <taxon>Bacteria</taxon>
        <taxon>Bacillati</taxon>
        <taxon>Actinomycetota</taxon>
        <taxon>Actinomycetes</taxon>
        <taxon>Actinomycetales</taxon>
        <taxon>Actinomycetaceae</taxon>
        <taxon>Actinomyces</taxon>
    </lineage>
</organism>
<proteinExistence type="predicted"/>
<accession>A0A448PLS9</accession>
<evidence type="ECO:0000256" key="1">
    <source>
        <dbReference type="SAM" id="MobiDB-lite"/>
    </source>
</evidence>
<reference evidence="2 3" key="1">
    <citation type="submission" date="2018-12" db="EMBL/GenBank/DDBJ databases">
        <authorList>
            <consortium name="Pathogen Informatics"/>
        </authorList>
    </citation>
    <scope>NUCLEOTIDE SEQUENCE [LARGE SCALE GENOMIC DNA]</scope>
    <source>
        <strain evidence="2 3">NCTC10951</strain>
    </source>
</reference>
<dbReference type="AlphaFoldDB" id="A0A448PLS9"/>
<evidence type="ECO:0000313" key="3">
    <source>
        <dbReference type="Proteomes" id="UP000268658"/>
    </source>
</evidence>
<sequence>MVLQVVPDELARAVSLADECSAVLGPVSVEPGSSGDLGPAVLVAAAAAYATTQTCGARDGAAGADQIADGVKHAMTSLAEADESSASGARGLLTPTGGAGLGAGAKAGTGRGAHGLGAGR</sequence>
<evidence type="ECO:0000313" key="2">
    <source>
        <dbReference type="EMBL" id="VEI16685.1"/>
    </source>
</evidence>
<feature type="region of interest" description="Disordered" evidence="1">
    <location>
        <begin position="100"/>
        <end position="120"/>
    </location>
</feature>